<feature type="domain" description="Methyltransferase type 11" evidence="1">
    <location>
        <begin position="2"/>
        <end position="82"/>
    </location>
</feature>
<dbReference type="AlphaFoldDB" id="A0A382JLE5"/>
<dbReference type="SUPFAM" id="SSF53335">
    <property type="entry name" value="S-adenosyl-L-methionine-dependent methyltransferases"/>
    <property type="match status" value="1"/>
</dbReference>
<protein>
    <recommendedName>
        <fullName evidence="1">Methyltransferase type 11 domain-containing protein</fullName>
    </recommendedName>
</protein>
<reference evidence="2" key="1">
    <citation type="submission" date="2018-05" db="EMBL/GenBank/DDBJ databases">
        <authorList>
            <person name="Lanie J.A."/>
            <person name="Ng W.-L."/>
            <person name="Kazmierczak K.M."/>
            <person name="Andrzejewski T.M."/>
            <person name="Davidsen T.M."/>
            <person name="Wayne K.J."/>
            <person name="Tettelin H."/>
            <person name="Glass J.I."/>
            <person name="Rusch D."/>
            <person name="Podicherti R."/>
            <person name="Tsui H.-C.T."/>
            <person name="Winkler M.E."/>
        </authorList>
    </citation>
    <scope>NUCLEOTIDE SEQUENCE</scope>
</reference>
<sequence length="96" mass="10548">MVDIGCGAGGLYAITESLGVKYIGYDYAPAAIDVATKHWGPNLFFVKDYEDLTPNDINDDDIVVANALCDVLPNGDKCFERLLDLNAKQLLILRVR</sequence>
<accession>A0A382JLE5</accession>
<proteinExistence type="predicted"/>
<dbReference type="GO" id="GO:0008757">
    <property type="term" value="F:S-adenosylmethionine-dependent methyltransferase activity"/>
    <property type="evidence" value="ECO:0007669"/>
    <property type="project" value="InterPro"/>
</dbReference>
<dbReference type="InterPro" id="IPR013216">
    <property type="entry name" value="Methyltransf_11"/>
</dbReference>
<gene>
    <name evidence="2" type="ORF">METZ01_LOCUS265804</name>
</gene>
<evidence type="ECO:0000259" key="1">
    <source>
        <dbReference type="Pfam" id="PF08241"/>
    </source>
</evidence>
<feature type="non-terminal residue" evidence="2">
    <location>
        <position position="96"/>
    </location>
</feature>
<dbReference type="Gene3D" id="3.40.50.150">
    <property type="entry name" value="Vaccinia Virus protein VP39"/>
    <property type="match status" value="1"/>
</dbReference>
<dbReference type="InterPro" id="IPR029063">
    <property type="entry name" value="SAM-dependent_MTases_sf"/>
</dbReference>
<name>A0A382JLE5_9ZZZZ</name>
<evidence type="ECO:0000313" key="2">
    <source>
        <dbReference type="EMBL" id="SVC12950.1"/>
    </source>
</evidence>
<dbReference type="EMBL" id="UINC01075098">
    <property type="protein sequence ID" value="SVC12950.1"/>
    <property type="molecule type" value="Genomic_DNA"/>
</dbReference>
<dbReference type="Pfam" id="PF08241">
    <property type="entry name" value="Methyltransf_11"/>
    <property type="match status" value="1"/>
</dbReference>
<dbReference type="CDD" id="cd02440">
    <property type="entry name" value="AdoMet_MTases"/>
    <property type="match status" value="1"/>
</dbReference>
<organism evidence="2">
    <name type="scientific">marine metagenome</name>
    <dbReference type="NCBI Taxonomy" id="408172"/>
    <lineage>
        <taxon>unclassified sequences</taxon>
        <taxon>metagenomes</taxon>
        <taxon>ecological metagenomes</taxon>
    </lineage>
</organism>